<feature type="repeat" description="WD" evidence="4">
    <location>
        <begin position="1371"/>
        <end position="1412"/>
    </location>
</feature>
<dbReference type="InterPro" id="IPR036322">
    <property type="entry name" value="WD40_repeat_dom_sf"/>
</dbReference>
<dbReference type="InterPro" id="IPR056884">
    <property type="entry name" value="NPHP3-like_N"/>
</dbReference>
<evidence type="ECO:0000313" key="9">
    <source>
        <dbReference type="EMBL" id="USP79602.1"/>
    </source>
</evidence>
<keyword evidence="7" id="KW-0472">Membrane</keyword>
<evidence type="ECO:0000256" key="5">
    <source>
        <dbReference type="SAM" id="Coils"/>
    </source>
</evidence>
<dbReference type="InterPro" id="IPR029044">
    <property type="entry name" value="Nucleotide-diphossugar_trans"/>
</dbReference>
<feature type="region of interest" description="Disordered" evidence="6">
    <location>
        <begin position="500"/>
        <end position="536"/>
    </location>
</feature>
<evidence type="ECO:0000256" key="1">
    <source>
        <dbReference type="ARBA" id="ARBA00009003"/>
    </source>
</evidence>
<keyword evidence="7" id="KW-0812">Transmembrane</keyword>
<dbReference type="PROSITE" id="PS50294">
    <property type="entry name" value="WD_REPEATS_REGION"/>
    <property type="match status" value="4"/>
</dbReference>
<dbReference type="EMBL" id="CP089278">
    <property type="protein sequence ID" value="USP79602.1"/>
    <property type="molecule type" value="Genomic_DNA"/>
</dbReference>
<dbReference type="InterPro" id="IPR007577">
    <property type="entry name" value="GlycoTrfase_DXD_sugar-bd_CS"/>
</dbReference>
<evidence type="ECO:0000256" key="4">
    <source>
        <dbReference type="PROSITE-ProRule" id="PRU00221"/>
    </source>
</evidence>
<reference evidence="9" key="1">
    <citation type="submission" date="2021-12" db="EMBL/GenBank/DDBJ databases">
        <title>Curvularia clavata genome.</title>
        <authorList>
            <person name="Cao Y."/>
        </authorList>
    </citation>
    <scope>NUCLEOTIDE SEQUENCE</scope>
    <source>
        <strain evidence="9">Yc1106</strain>
    </source>
</reference>
<evidence type="ECO:0000256" key="3">
    <source>
        <dbReference type="ARBA" id="ARBA00022737"/>
    </source>
</evidence>
<evidence type="ECO:0000256" key="2">
    <source>
        <dbReference type="ARBA" id="ARBA00022574"/>
    </source>
</evidence>
<evidence type="ECO:0000259" key="8">
    <source>
        <dbReference type="PROSITE" id="PS50837"/>
    </source>
</evidence>
<evidence type="ECO:0000256" key="7">
    <source>
        <dbReference type="SAM" id="Phobius"/>
    </source>
</evidence>
<accession>A0A9Q8ZAK6</accession>
<dbReference type="SUPFAM" id="SSF52540">
    <property type="entry name" value="P-loop containing nucleoside triphosphate hydrolases"/>
    <property type="match status" value="1"/>
</dbReference>
<dbReference type="VEuPathDB" id="FungiDB:yc1106_06876"/>
<name>A0A9Q8ZAK6_CURCL</name>
<dbReference type="InterPro" id="IPR015943">
    <property type="entry name" value="WD40/YVTN_repeat-like_dom_sf"/>
</dbReference>
<dbReference type="PROSITE" id="PS00678">
    <property type="entry name" value="WD_REPEATS_1"/>
    <property type="match status" value="4"/>
</dbReference>
<dbReference type="InterPro" id="IPR007111">
    <property type="entry name" value="NACHT_NTPase"/>
</dbReference>
<dbReference type="GO" id="GO:1901135">
    <property type="term" value="P:carbohydrate derivative metabolic process"/>
    <property type="evidence" value="ECO:0007669"/>
    <property type="project" value="UniProtKB-ARBA"/>
</dbReference>
<dbReference type="InterPro" id="IPR027417">
    <property type="entry name" value="P-loop_NTPase"/>
</dbReference>
<dbReference type="SUPFAM" id="SSF50978">
    <property type="entry name" value="WD40 repeat-like"/>
    <property type="match status" value="1"/>
</dbReference>
<protein>
    <submittedName>
        <fullName evidence="9">Vegetative incompatibility protein HET-E-1</fullName>
    </submittedName>
</protein>
<comment type="similarity">
    <text evidence="1">Belongs to the glycosyltransferase 32 family.</text>
</comment>
<dbReference type="Proteomes" id="UP001056012">
    <property type="component" value="Chromosome 5"/>
</dbReference>
<feature type="coiled-coil region" evidence="5">
    <location>
        <begin position="669"/>
        <end position="720"/>
    </location>
</feature>
<dbReference type="CDD" id="cd00200">
    <property type="entry name" value="WD40"/>
    <property type="match status" value="1"/>
</dbReference>
<dbReference type="Pfam" id="PF24883">
    <property type="entry name" value="NPHP3_N"/>
    <property type="match status" value="1"/>
</dbReference>
<feature type="repeat" description="WD" evidence="4">
    <location>
        <begin position="1413"/>
        <end position="1454"/>
    </location>
</feature>
<dbReference type="OrthoDB" id="409543at2759"/>
<feature type="transmembrane region" description="Helical" evidence="7">
    <location>
        <begin position="12"/>
        <end position="34"/>
    </location>
</feature>
<gene>
    <name evidence="9" type="ORF">yc1106_06876</name>
</gene>
<keyword evidence="10" id="KW-1185">Reference proteome</keyword>
<dbReference type="Gene3D" id="3.40.50.300">
    <property type="entry name" value="P-loop containing nucleotide triphosphate hydrolases"/>
    <property type="match status" value="1"/>
</dbReference>
<keyword evidence="2 4" id="KW-0853">WD repeat</keyword>
<dbReference type="InterPro" id="IPR020472">
    <property type="entry name" value="WD40_PAC1"/>
</dbReference>
<dbReference type="SUPFAM" id="SSF53448">
    <property type="entry name" value="Nucleotide-diphospho-sugar transferases"/>
    <property type="match status" value="1"/>
</dbReference>
<evidence type="ECO:0000313" key="10">
    <source>
        <dbReference type="Proteomes" id="UP001056012"/>
    </source>
</evidence>
<proteinExistence type="inferred from homology"/>
<keyword evidence="5" id="KW-0175">Coiled coil</keyword>
<dbReference type="Pfam" id="PF04488">
    <property type="entry name" value="Gly_transf_sug"/>
    <property type="match status" value="1"/>
</dbReference>
<dbReference type="Gene3D" id="2.130.10.10">
    <property type="entry name" value="YVTN repeat-like/Quinoprotein amine dehydrogenase"/>
    <property type="match status" value="1"/>
</dbReference>
<dbReference type="InterPro" id="IPR001680">
    <property type="entry name" value="WD40_rpt"/>
</dbReference>
<dbReference type="PANTHER" id="PTHR19879">
    <property type="entry name" value="TRANSCRIPTION INITIATION FACTOR TFIID"/>
    <property type="match status" value="1"/>
</dbReference>
<dbReference type="SMART" id="SM00320">
    <property type="entry name" value="WD40"/>
    <property type="match status" value="5"/>
</dbReference>
<keyword evidence="7" id="KW-1133">Transmembrane helix</keyword>
<organism evidence="9 10">
    <name type="scientific">Curvularia clavata</name>
    <dbReference type="NCBI Taxonomy" id="95742"/>
    <lineage>
        <taxon>Eukaryota</taxon>
        <taxon>Fungi</taxon>
        <taxon>Dikarya</taxon>
        <taxon>Ascomycota</taxon>
        <taxon>Pezizomycotina</taxon>
        <taxon>Dothideomycetes</taxon>
        <taxon>Pleosporomycetidae</taxon>
        <taxon>Pleosporales</taxon>
        <taxon>Pleosporineae</taxon>
        <taxon>Pleosporaceae</taxon>
        <taxon>Curvularia</taxon>
    </lineage>
</organism>
<dbReference type="Gene3D" id="3.90.550.20">
    <property type="match status" value="1"/>
</dbReference>
<evidence type="ECO:0000256" key="6">
    <source>
        <dbReference type="SAM" id="MobiDB-lite"/>
    </source>
</evidence>
<dbReference type="PROSITE" id="PS50082">
    <property type="entry name" value="WD_REPEATS_2"/>
    <property type="match status" value="4"/>
</dbReference>
<dbReference type="PRINTS" id="PR00320">
    <property type="entry name" value="GPROTEINBRPT"/>
</dbReference>
<dbReference type="Pfam" id="PF00400">
    <property type="entry name" value="WD40"/>
    <property type="match status" value="4"/>
</dbReference>
<keyword evidence="3" id="KW-0677">Repeat</keyword>
<feature type="repeat" description="WD" evidence="4">
    <location>
        <begin position="1455"/>
        <end position="1491"/>
    </location>
</feature>
<dbReference type="InterPro" id="IPR019775">
    <property type="entry name" value="WD40_repeat_CS"/>
</dbReference>
<feature type="domain" description="NACHT" evidence="8">
    <location>
        <begin position="831"/>
        <end position="978"/>
    </location>
</feature>
<sequence>MAQVSRLRSGLTLLKNLVLAALLYAAIYGLITFVSDPSVASKGKIGIPAFLDKAGPTELIETTRSGVKVKFAGTTKTVTINPHANVFNRPITAVKNKDDYLGPRPHVDTEADIDMLIEECRGTYAGIEKMRRPFDCLKFFAEGEDRYYSLPAAADRASAQDPRKADFINADGHGNTLDKYISVKDAVPANGSSIGTCPGPIIPYHVYWTGPATWRVEVFIKSYLYTQNLACSRLWLWLDSDRNPKAVYNMLNKDALFARFLPLVERGDIVVKAWKFPSRIPLATDKENKNGFNYYSKPGLPNAKGERDVAENIIEDKSGQQWLVLTQKQMTFLPVAVSDAVRFIVLHIYGGAYFDMDVLMLRDMRPLLLPKEHAFAERWAAHPHPGDYNTAIMSLSANSSLSSYLLYGGIRMGVNFHPRVLGRMAWKDGRDQEFKMFETAAFDPIWTEFNWDREGRCTVPCIRDYSAVFKGKIGGIKDEWESYDGPQLDRIDLKDAQRKELRSTANDEPNMKRGEDNVPVSAAAPTPNHSDKAGHHDSFQATLDEEAELRKAGVISDYVLEEDKYPPNNRTLENFFRGAWTYHIHNQWVKHPEPSSWISVLEHAHDGFIAGKRTNAYGEKWTGPSIMPYNYWPEATTTIATLTVRRIHGWPFRSGKRDSLAAKDAKSDIGRLQQKVTNIKSILEDLQQLVDKQGSQLPSTHRLLESLKECQQQLQDLEGRLKANLEPSGHRKAMRKLGFRALKWPFTSKEVEKVIQHLESYGNTFNHALQVDQTSLVLGIDQKTDTLLLPTAKGASFDSHVEEHNSTCLPNTRTELLRYIHDWSNDKNGKLIFWLNGAAGTGKSTIARTVARSFSEKQQLGASFFFKRGEAERGNATRFFTTIASQLAHRVSGLGPGIKNAIKVDPAISEKSLKDQFEKLILHPLLDMTHPEALVLLVVIDALDECDLDNDIRVILQLLSQTRDLKSVSLRVFVTSRPELPIRLGFKQLPNGTFEDLILHEVAKQTIQHDIHVYFEHELERVREERSLPPGWPRRDQVEALVDQAIPLFIFAATACRYIGDRRGNPKKRLEIVLEYRKAKVSKLDATYLPILNQLLDEEDEEDRERWADEFRDIVGSIVVLETPLSTTSLARLLGISKDDVCCHLDSLHSVLNIPDRDDMPVRLLHLSFREFLVDVSKEKSPFWIDERARHESLASHCLQLMSGPNGLRQNMADLQPGTLRSEFDEGNITSNLSPELQYACRYWVYHLKQSQNLVEDKGAADTFLRKHFLHWLEAMSLIGETNKCIYLLETLSALVKTSNNALSAFLHDAQRFTLRFRHILHDAPLQIYSSALIFAPEASIVRKAFVHEIPEWIESLSKRDEDWDACRSVLEGHTSLVKAVAFSPNGLLLASASWDNTVRVWDIATGSCRSVLDGHTEEVNAIAFSPNGQLVVSTSDDMTVRVWDIATSSCCSVLEGHTDDVNAVVFSPDSQLVASASWDSIVRVWDIATGLCRDMLKGHTSSVKAVAFSPDGQLVASASWDSTVRVWDIATGLCRSVLNSYTDNVDTIAFSPDGQYIQTNCGDICFHSPTTPLPLSQRAQLSPIFVQDEWISSHQQRMLWLPSEYRPTCVAVHRSAVFLGHSSGRTTFLKFHTQV</sequence>
<dbReference type="PROSITE" id="PS50837">
    <property type="entry name" value="NACHT"/>
    <property type="match status" value="1"/>
</dbReference>
<feature type="repeat" description="WD" evidence="4">
    <location>
        <begin position="1497"/>
        <end position="1538"/>
    </location>
</feature>
<dbReference type="PANTHER" id="PTHR19879:SF9">
    <property type="entry name" value="TRANSCRIPTION INITIATION FACTOR TFIID SUBUNIT 5"/>
    <property type="match status" value="1"/>
</dbReference>